<evidence type="ECO:0000313" key="1">
    <source>
        <dbReference type="EMBL" id="MDN0074387.1"/>
    </source>
</evidence>
<dbReference type="RefSeq" id="WP_289828954.1">
    <property type="nucleotide sequence ID" value="NZ_JAUEDK010000007.1"/>
</dbReference>
<evidence type="ECO:0008006" key="3">
    <source>
        <dbReference type="Google" id="ProtNLM"/>
    </source>
</evidence>
<protein>
    <recommendedName>
        <fullName evidence="3">ESPR domain-containing protein</fullName>
    </recommendedName>
</protein>
<name>A0ABT7XKR5_9NEIS</name>
<proteinExistence type="predicted"/>
<gene>
    <name evidence="1" type="ORF">QU481_05700</name>
</gene>
<accession>A0ABT7XKR5</accession>
<dbReference type="Proteomes" id="UP001168540">
    <property type="component" value="Unassembled WGS sequence"/>
</dbReference>
<comment type="caution">
    <text evidence="1">The sequence shown here is derived from an EMBL/GenBank/DDBJ whole genome shotgun (WGS) entry which is preliminary data.</text>
</comment>
<keyword evidence="2" id="KW-1185">Reference proteome</keyword>
<organism evidence="1 2">
    <name type="scientific">Crenobacter oryzisoli</name>
    <dbReference type="NCBI Taxonomy" id="3056844"/>
    <lineage>
        <taxon>Bacteria</taxon>
        <taxon>Pseudomonadati</taxon>
        <taxon>Pseudomonadota</taxon>
        <taxon>Betaproteobacteria</taxon>
        <taxon>Neisseriales</taxon>
        <taxon>Neisseriaceae</taxon>
        <taxon>Crenobacter</taxon>
    </lineage>
</organism>
<evidence type="ECO:0000313" key="2">
    <source>
        <dbReference type="Proteomes" id="UP001168540"/>
    </source>
</evidence>
<sequence>MKQRRALNVDLWLLAQAIGALLVTRARFSADGLKAAIGDSITALGSTTGARGVAGPAILRNAGPL</sequence>
<dbReference type="EMBL" id="JAUEDK010000007">
    <property type="protein sequence ID" value="MDN0074387.1"/>
    <property type="molecule type" value="Genomic_DNA"/>
</dbReference>
<reference evidence="1" key="1">
    <citation type="submission" date="2023-06" db="EMBL/GenBank/DDBJ databases">
        <authorList>
            <person name="Zhang S."/>
        </authorList>
    </citation>
    <scope>NUCLEOTIDE SEQUENCE</scope>
    <source>
        <strain evidence="1">SG2303</strain>
    </source>
</reference>